<dbReference type="RefSeq" id="WP_146393336.1">
    <property type="nucleotide sequence ID" value="NZ_SJPK01000016.1"/>
</dbReference>
<organism evidence="1 2">
    <name type="scientific">Allorhodopirellula solitaria</name>
    <dbReference type="NCBI Taxonomy" id="2527987"/>
    <lineage>
        <taxon>Bacteria</taxon>
        <taxon>Pseudomonadati</taxon>
        <taxon>Planctomycetota</taxon>
        <taxon>Planctomycetia</taxon>
        <taxon>Pirellulales</taxon>
        <taxon>Pirellulaceae</taxon>
        <taxon>Allorhodopirellula</taxon>
    </lineage>
</organism>
<comment type="caution">
    <text evidence="1">The sequence shown here is derived from an EMBL/GenBank/DDBJ whole genome shotgun (WGS) entry which is preliminary data.</text>
</comment>
<gene>
    <name evidence="1" type="ORF">CA85_45010</name>
</gene>
<dbReference type="SUPFAM" id="SSF55781">
    <property type="entry name" value="GAF domain-like"/>
    <property type="match status" value="1"/>
</dbReference>
<dbReference type="InterPro" id="IPR029016">
    <property type="entry name" value="GAF-like_dom_sf"/>
</dbReference>
<dbReference type="AlphaFoldDB" id="A0A5C5X0N2"/>
<dbReference type="OrthoDB" id="250169at2"/>
<reference evidence="1 2" key="1">
    <citation type="submission" date="2019-02" db="EMBL/GenBank/DDBJ databases">
        <title>Deep-cultivation of Planctomycetes and their phenomic and genomic characterization uncovers novel biology.</title>
        <authorList>
            <person name="Wiegand S."/>
            <person name="Jogler M."/>
            <person name="Boedeker C."/>
            <person name="Pinto D."/>
            <person name="Vollmers J."/>
            <person name="Rivas-Marin E."/>
            <person name="Kohn T."/>
            <person name="Peeters S.H."/>
            <person name="Heuer A."/>
            <person name="Rast P."/>
            <person name="Oberbeckmann S."/>
            <person name="Bunk B."/>
            <person name="Jeske O."/>
            <person name="Meyerdierks A."/>
            <person name="Storesund J.E."/>
            <person name="Kallscheuer N."/>
            <person name="Luecker S."/>
            <person name="Lage O.M."/>
            <person name="Pohl T."/>
            <person name="Merkel B.J."/>
            <person name="Hornburger P."/>
            <person name="Mueller R.-W."/>
            <person name="Bruemmer F."/>
            <person name="Labrenz M."/>
            <person name="Spormann A.M."/>
            <person name="Op Den Camp H."/>
            <person name="Overmann J."/>
            <person name="Amann R."/>
            <person name="Jetten M.S.M."/>
            <person name="Mascher T."/>
            <person name="Medema M.H."/>
            <person name="Devos D.P."/>
            <person name="Kaster A.-K."/>
            <person name="Ovreas L."/>
            <person name="Rohde M."/>
            <person name="Galperin M.Y."/>
            <person name="Jogler C."/>
        </authorList>
    </citation>
    <scope>NUCLEOTIDE SEQUENCE [LARGE SCALE GENOMIC DNA]</scope>
    <source>
        <strain evidence="1 2">CA85</strain>
    </source>
</reference>
<keyword evidence="2" id="KW-1185">Reference proteome</keyword>
<dbReference type="Proteomes" id="UP000318053">
    <property type="component" value="Unassembled WGS sequence"/>
</dbReference>
<dbReference type="Gene3D" id="3.30.450.40">
    <property type="match status" value="1"/>
</dbReference>
<evidence type="ECO:0008006" key="3">
    <source>
        <dbReference type="Google" id="ProtNLM"/>
    </source>
</evidence>
<accession>A0A5C5X0N2</accession>
<evidence type="ECO:0000313" key="2">
    <source>
        <dbReference type="Proteomes" id="UP000318053"/>
    </source>
</evidence>
<dbReference type="EMBL" id="SJPK01000016">
    <property type="protein sequence ID" value="TWT56159.1"/>
    <property type="molecule type" value="Genomic_DNA"/>
</dbReference>
<protein>
    <recommendedName>
        <fullName evidence="3">Stage II sporulation protein E (SpoIIE)</fullName>
    </recommendedName>
</protein>
<name>A0A5C5X0N2_9BACT</name>
<sequence length="519" mass="56104">MSTSLPSYLKIHCADHETDRVAESQVESEAKWEQTELAVQATSVLINAAAKKGSDQVDQVLADALLATDATAAAVYLLDDATEQLNTRFVFGMLPAHRLGTSRPLRGARGDLEAMVQGTFTMQDLPANRMDQHSIPEPFASAICLCLNGTELPIGTLWLYSNAPHAFDEKATAAARLAATDICHTLVSLHRLSSPANGSSAPASARGRDLIDEENAAPDFDADRFVEAMEPLPGHTPPAIDDAPSAMHEWEKQISDWQCDTLPLGTRLARDWMVDGMVESPLAVAQSWHHWDVLPDGILAIAMCQFGHAWAPQGDLGDTLDATVARAALQAHLGYRHTPQEALMRTLHSLLQVRDAAIDESGRPSLSLLYAHVDPQSGRAAISSIGQWSSLIASPQGYRSLNLDRAATIAAEEIPGELPIMSHETTLLDGEALLVTSAQWMGIASEAPPLTPRLDETIRRDGIDHDSESVRHQIGASLQKAMMEGERSPLAALRRHTASIPLNRERAALALLHQANPIS</sequence>
<proteinExistence type="predicted"/>
<evidence type="ECO:0000313" key="1">
    <source>
        <dbReference type="EMBL" id="TWT56159.1"/>
    </source>
</evidence>